<feature type="domain" description="Reverse transcriptase" evidence="1">
    <location>
        <begin position="1"/>
        <end position="127"/>
    </location>
</feature>
<evidence type="ECO:0000313" key="2">
    <source>
        <dbReference type="EMBL" id="GAB0179404.1"/>
    </source>
</evidence>
<name>A0ABC9W1C0_GRUJA</name>
<gene>
    <name evidence="2" type="ORF">GRJ2_000405700</name>
</gene>
<keyword evidence="3" id="KW-1185">Reference proteome</keyword>
<protein>
    <submittedName>
        <fullName evidence="2">Mitochondrial enolase superfamily member 1</fullName>
    </submittedName>
</protein>
<reference evidence="2 3" key="1">
    <citation type="submission" date="2024-06" db="EMBL/GenBank/DDBJ databases">
        <title>The draft genome of Grus japonensis, version 3.</title>
        <authorList>
            <person name="Nabeshima K."/>
            <person name="Suzuki S."/>
            <person name="Onuma M."/>
        </authorList>
    </citation>
    <scope>NUCLEOTIDE SEQUENCE [LARGE SCALE GENOMIC DNA]</scope>
    <source>
        <strain evidence="2 3">451A</strain>
    </source>
</reference>
<evidence type="ECO:0000313" key="3">
    <source>
        <dbReference type="Proteomes" id="UP001623348"/>
    </source>
</evidence>
<comment type="caution">
    <text evidence="2">The sequence shown here is derived from an EMBL/GenBank/DDBJ whole genome shotgun (WGS) entry which is preliminary data.</text>
</comment>
<organism evidence="2 3">
    <name type="scientific">Grus japonensis</name>
    <name type="common">Japanese crane</name>
    <name type="synonym">Red-crowned crane</name>
    <dbReference type="NCBI Taxonomy" id="30415"/>
    <lineage>
        <taxon>Eukaryota</taxon>
        <taxon>Metazoa</taxon>
        <taxon>Chordata</taxon>
        <taxon>Craniata</taxon>
        <taxon>Vertebrata</taxon>
        <taxon>Euteleostomi</taxon>
        <taxon>Archelosauria</taxon>
        <taxon>Archosauria</taxon>
        <taxon>Dinosauria</taxon>
        <taxon>Saurischia</taxon>
        <taxon>Theropoda</taxon>
        <taxon>Coelurosauria</taxon>
        <taxon>Aves</taxon>
        <taxon>Neognathae</taxon>
        <taxon>Neoaves</taxon>
        <taxon>Gruiformes</taxon>
        <taxon>Gruidae</taxon>
        <taxon>Grus</taxon>
    </lineage>
</organism>
<proteinExistence type="predicted"/>
<dbReference type="Proteomes" id="UP001623348">
    <property type="component" value="Unassembled WGS sequence"/>
</dbReference>
<evidence type="ECO:0000259" key="1">
    <source>
        <dbReference type="PROSITE" id="PS50878"/>
    </source>
</evidence>
<dbReference type="InterPro" id="IPR000477">
    <property type="entry name" value="RT_dom"/>
</dbReference>
<dbReference type="EMBL" id="BAAFJT010000001">
    <property type="protein sequence ID" value="GAB0179404.1"/>
    <property type="molecule type" value="Genomic_DNA"/>
</dbReference>
<sequence>MRWVGNWLTGRTQRVVVDSSFLNWQPVTSGVPQGSIWGPTLFNIFISDLDDGIKCTLMKFADDTKLSGEADTLEGRATLQEDLDRLEEWANKNLMKFSKDKCKVLHLGKHNPGVQHSLGSTWLGRNSVEMDVGVLVDNKLNMSEQQCGTAAKPANRMLGCFNKGITSRDKVIIFPALLRACQVTLGILYSVFVPTIQKQMWTGSKLSREGPQR</sequence>
<dbReference type="Pfam" id="PF00078">
    <property type="entry name" value="RVT_1"/>
    <property type="match status" value="1"/>
</dbReference>
<dbReference type="PROSITE" id="PS50878">
    <property type="entry name" value="RT_POL"/>
    <property type="match status" value="1"/>
</dbReference>
<accession>A0ABC9W1C0</accession>
<dbReference type="AlphaFoldDB" id="A0ABC9W1C0"/>
<dbReference type="PANTHER" id="PTHR33332">
    <property type="entry name" value="REVERSE TRANSCRIPTASE DOMAIN-CONTAINING PROTEIN"/>
    <property type="match status" value="1"/>
</dbReference>